<evidence type="ECO:0000313" key="3">
    <source>
        <dbReference type="Proteomes" id="UP000054324"/>
    </source>
</evidence>
<feature type="compositionally biased region" description="Basic and acidic residues" evidence="1">
    <location>
        <begin position="121"/>
        <end position="133"/>
    </location>
</feature>
<keyword evidence="3" id="KW-1185">Reference proteome</keyword>
<dbReference type="RefSeq" id="XP_009167477.1">
    <property type="nucleotide sequence ID" value="XM_009169213.1"/>
</dbReference>
<gene>
    <name evidence="2" type="ORF">T265_04464</name>
</gene>
<dbReference type="KEGG" id="ovi:T265_04464"/>
<organism evidence="2 3">
    <name type="scientific">Opisthorchis viverrini</name>
    <name type="common">Southeast Asian liver fluke</name>
    <dbReference type="NCBI Taxonomy" id="6198"/>
    <lineage>
        <taxon>Eukaryota</taxon>
        <taxon>Metazoa</taxon>
        <taxon>Spiralia</taxon>
        <taxon>Lophotrochozoa</taxon>
        <taxon>Platyhelminthes</taxon>
        <taxon>Trematoda</taxon>
        <taxon>Digenea</taxon>
        <taxon>Opisthorchiida</taxon>
        <taxon>Opisthorchiata</taxon>
        <taxon>Opisthorchiidae</taxon>
        <taxon>Opisthorchis</taxon>
    </lineage>
</organism>
<accession>A0A074ZN09</accession>
<evidence type="ECO:0000256" key="1">
    <source>
        <dbReference type="SAM" id="MobiDB-lite"/>
    </source>
</evidence>
<feature type="region of interest" description="Disordered" evidence="1">
    <location>
        <begin position="121"/>
        <end position="140"/>
    </location>
</feature>
<name>A0A074ZN09_OPIVI</name>
<proteinExistence type="predicted"/>
<dbReference type="CTD" id="20318646"/>
<protein>
    <submittedName>
        <fullName evidence="2">Uncharacterized protein</fullName>
    </submittedName>
</protein>
<reference evidence="2 3" key="1">
    <citation type="submission" date="2013-11" db="EMBL/GenBank/DDBJ databases">
        <title>Opisthorchis viverrini - life in the bile duct.</title>
        <authorList>
            <person name="Young N.D."/>
            <person name="Nagarajan N."/>
            <person name="Lin S.J."/>
            <person name="Korhonen P.K."/>
            <person name="Jex A.R."/>
            <person name="Hall R.S."/>
            <person name="Safavi-Hemami H."/>
            <person name="Kaewkong W."/>
            <person name="Bertrand D."/>
            <person name="Gao S."/>
            <person name="Seet Q."/>
            <person name="Wongkham S."/>
            <person name="Teh B.T."/>
            <person name="Wongkham C."/>
            <person name="Intapan P.M."/>
            <person name="Maleewong W."/>
            <person name="Yang X."/>
            <person name="Hu M."/>
            <person name="Wang Z."/>
            <person name="Hofmann A."/>
            <person name="Sternberg P.W."/>
            <person name="Tan P."/>
            <person name="Wang J."/>
            <person name="Gasser R.B."/>
        </authorList>
    </citation>
    <scope>NUCLEOTIDE SEQUENCE [LARGE SCALE GENOMIC DNA]</scope>
</reference>
<dbReference type="Proteomes" id="UP000054324">
    <property type="component" value="Unassembled WGS sequence"/>
</dbReference>
<dbReference type="GeneID" id="20318646"/>
<dbReference type="AlphaFoldDB" id="A0A074ZN09"/>
<evidence type="ECO:0000313" key="2">
    <source>
        <dbReference type="EMBL" id="KER28773.1"/>
    </source>
</evidence>
<sequence length="181" mass="20239">MHILSLASVLPHAEDIKINASPFFHVYLSGWVCEHIMVRQKSEIISAGRTLPTHWISISQACCQICNVASYQAAIISTFVMTNDSVYQILYSTWLTPDVSDAEISIDGYFIFRADSKRGRAGERQPLTDKNKTDPGNLGKSLDPVYQSVNPCMPISLKNDDSFSNLFLWRMHPDACIHSGT</sequence>
<dbReference type="EMBL" id="KL596692">
    <property type="protein sequence ID" value="KER28773.1"/>
    <property type="molecule type" value="Genomic_DNA"/>
</dbReference>